<accession>A0ACB8QS35</accession>
<protein>
    <submittedName>
        <fullName evidence="1">Uncharacterized protein</fullName>
    </submittedName>
</protein>
<reference evidence="1" key="1">
    <citation type="submission" date="2021-02" db="EMBL/GenBank/DDBJ databases">
        <authorList>
            <consortium name="DOE Joint Genome Institute"/>
            <person name="Ahrendt S."/>
            <person name="Looney B.P."/>
            <person name="Miyauchi S."/>
            <person name="Morin E."/>
            <person name="Drula E."/>
            <person name="Courty P.E."/>
            <person name="Chicoki N."/>
            <person name="Fauchery L."/>
            <person name="Kohler A."/>
            <person name="Kuo A."/>
            <person name="Labutti K."/>
            <person name="Pangilinan J."/>
            <person name="Lipzen A."/>
            <person name="Riley R."/>
            <person name="Andreopoulos W."/>
            <person name="He G."/>
            <person name="Johnson J."/>
            <person name="Barry K.W."/>
            <person name="Grigoriev I.V."/>
            <person name="Nagy L."/>
            <person name="Hibbett D."/>
            <person name="Henrissat B."/>
            <person name="Matheny P.B."/>
            <person name="Labbe J."/>
            <person name="Martin F."/>
        </authorList>
    </citation>
    <scope>NUCLEOTIDE SEQUENCE</scope>
    <source>
        <strain evidence="1">EC-137</strain>
    </source>
</reference>
<dbReference type="EMBL" id="MU273497">
    <property type="protein sequence ID" value="KAI0034619.1"/>
    <property type="molecule type" value="Genomic_DNA"/>
</dbReference>
<sequence length="326" mass="35232">MAFAHFQGPSSNLTAYERDYQSQATFLTASEDSHPSYPGTICTTSSYGNCNPGYFIDLECSVPQPVLPQLLQSAFPDYNASSFSLPLCQPESAIRTSCDSVSTDWSQHDVWLMLEKQLNYNSLAPSTTSTDGVQTVDMEHALDEYLSSLMATSGQAQGNEHMLDALSRPLTTEIAVEVGDTDTDTHLKIPSQPETHLPGCSPGASRPANHGEEDAFLVVSHPTTIENGGGTLLSQGTRSQAAMTKQLYKSLRLRLFPKVDGPISRVTQLQAAIDRIDALETEVALLRAVVRGDGQPDFNPMACAGSLVTQTATKSKPWIQYAPATN</sequence>
<evidence type="ECO:0000313" key="1">
    <source>
        <dbReference type="EMBL" id="KAI0034619.1"/>
    </source>
</evidence>
<comment type="caution">
    <text evidence="1">The sequence shown here is derived from an EMBL/GenBank/DDBJ whole genome shotgun (WGS) entry which is preliminary data.</text>
</comment>
<name>A0ACB8QS35_9AGAM</name>
<keyword evidence="2" id="KW-1185">Reference proteome</keyword>
<gene>
    <name evidence="1" type="ORF">K488DRAFT_83803</name>
</gene>
<evidence type="ECO:0000313" key="2">
    <source>
        <dbReference type="Proteomes" id="UP000814128"/>
    </source>
</evidence>
<dbReference type="Proteomes" id="UP000814128">
    <property type="component" value="Unassembled WGS sequence"/>
</dbReference>
<organism evidence="1 2">
    <name type="scientific">Vararia minispora EC-137</name>
    <dbReference type="NCBI Taxonomy" id="1314806"/>
    <lineage>
        <taxon>Eukaryota</taxon>
        <taxon>Fungi</taxon>
        <taxon>Dikarya</taxon>
        <taxon>Basidiomycota</taxon>
        <taxon>Agaricomycotina</taxon>
        <taxon>Agaricomycetes</taxon>
        <taxon>Russulales</taxon>
        <taxon>Lachnocladiaceae</taxon>
        <taxon>Vararia</taxon>
    </lineage>
</organism>
<reference evidence="1" key="2">
    <citation type="journal article" date="2022" name="New Phytol.">
        <title>Evolutionary transition to the ectomycorrhizal habit in the genomes of a hyperdiverse lineage of mushroom-forming fungi.</title>
        <authorList>
            <person name="Looney B."/>
            <person name="Miyauchi S."/>
            <person name="Morin E."/>
            <person name="Drula E."/>
            <person name="Courty P.E."/>
            <person name="Kohler A."/>
            <person name="Kuo A."/>
            <person name="LaButti K."/>
            <person name="Pangilinan J."/>
            <person name="Lipzen A."/>
            <person name="Riley R."/>
            <person name="Andreopoulos W."/>
            <person name="He G."/>
            <person name="Johnson J."/>
            <person name="Nolan M."/>
            <person name="Tritt A."/>
            <person name="Barry K.W."/>
            <person name="Grigoriev I.V."/>
            <person name="Nagy L.G."/>
            <person name="Hibbett D."/>
            <person name="Henrissat B."/>
            <person name="Matheny P.B."/>
            <person name="Labbe J."/>
            <person name="Martin F.M."/>
        </authorList>
    </citation>
    <scope>NUCLEOTIDE SEQUENCE</scope>
    <source>
        <strain evidence="1">EC-137</strain>
    </source>
</reference>
<proteinExistence type="predicted"/>